<dbReference type="InterPro" id="IPR009937">
    <property type="entry name" value="Phage_holin_3_6"/>
</dbReference>
<feature type="region of interest" description="Disordered" evidence="1">
    <location>
        <begin position="1"/>
        <end position="27"/>
    </location>
</feature>
<comment type="caution">
    <text evidence="3">The sequence shown here is derived from an EMBL/GenBank/DDBJ whole genome shotgun (WGS) entry which is preliminary data.</text>
</comment>
<organism evidence="3 4">
    <name type="scientific">Roseateles depolymerans</name>
    <dbReference type="NCBI Taxonomy" id="76731"/>
    <lineage>
        <taxon>Bacteria</taxon>
        <taxon>Pseudomonadati</taxon>
        <taxon>Pseudomonadota</taxon>
        <taxon>Betaproteobacteria</taxon>
        <taxon>Burkholderiales</taxon>
        <taxon>Sphaerotilaceae</taxon>
        <taxon>Roseateles</taxon>
    </lineage>
</organism>
<evidence type="ECO:0000256" key="1">
    <source>
        <dbReference type="SAM" id="MobiDB-lite"/>
    </source>
</evidence>
<proteinExistence type="predicted"/>
<gene>
    <name evidence="3" type="ORF">DI603_20570</name>
</gene>
<dbReference type="Proteomes" id="UP000249633">
    <property type="component" value="Unassembled WGS sequence"/>
</dbReference>
<feature type="transmembrane region" description="Helical" evidence="2">
    <location>
        <begin position="98"/>
        <end position="117"/>
    </location>
</feature>
<protein>
    <recommendedName>
        <fullName evidence="5">Phage holin family protein</fullName>
    </recommendedName>
</protein>
<keyword evidence="2" id="KW-0472">Membrane</keyword>
<sequence>MAGHRHRGSRGAGAGRADRPALSEVDQQPVSAPLRRLGASLLALGRIRLELFAIEVQEEKDRVASLLLWAVLAALLVGFGMLMAVLLITVALWDTHRLLALALATVILVGAAVVAVLKVRRLVSLPATLFQASIAELREDGAALRREPGP</sequence>
<dbReference type="AlphaFoldDB" id="A0A2W5DC09"/>
<evidence type="ECO:0000256" key="2">
    <source>
        <dbReference type="SAM" id="Phobius"/>
    </source>
</evidence>
<accession>A0A2W5DC09</accession>
<evidence type="ECO:0008006" key="5">
    <source>
        <dbReference type="Google" id="ProtNLM"/>
    </source>
</evidence>
<reference evidence="3 4" key="1">
    <citation type="submission" date="2017-08" db="EMBL/GenBank/DDBJ databases">
        <title>Infants hospitalized years apart are colonized by the same room-sourced microbial strains.</title>
        <authorList>
            <person name="Brooks B."/>
            <person name="Olm M.R."/>
            <person name="Firek B.A."/>
            <person name="Baker R."/>
            <person name="Thomas B.C."/>
            <person name="Morowitz M.J."/>
            <person name="Banfield J.F."/>
        </authorList>
    </citation>
    <scope>NUCLEOTIDE SEQUENCE [LARGE SCALE GENOMIC DNA]</scope>
    <source>
        <strain evidence="3">S2_012_000_R2_81</strain>
    </source>
</reference>
<evidence type="ECO:0000313" key="4">
    <source>
        <dbReference type="Proteomes" id="UP000249633"/>
    </source>
</evidence>
<feature type="transmembrane region" description="Helical" evidence="2">
    <location>
        <begin position="66"/>
        <end position="92"/>
    </location>
</feature>
<name>A0A2W5DC09_9BURK</name>
<dbReference type="Pfam" id="PF07332">
    <property type="entry name" value="Phage_holin_3_6"/>
    <property type="match status" value="1"/>
</dbReference>
<keyword evidence="2" id="KW-1133">Transmembrane helix</keyword>
<dbReference type="EMBL" id="QFOD01000026">
    <property type="protein sequence ID" value="PZP27893.1"/>
    <property type="molecule type" value="Genomic_DNA"/>
</dbReference>
<evidence type="ECO:0000313" key="3">
    <source>
        <dbReference type="EMBL" id="PZP27893.1"/>
    </source>
</evidence>
<keyword evidence="2" id="KW-0812">Transmembrane</keyword>